<evidence type="ECO:0000256" key="3">
    <source>
        <dbReference type="ARBA" id="ARBA00022723"/>
    </source>
</evidence>
<evidence type="ECO:0000256" key="4">
    <source>
        <dbReference type="ARBA" id="ARBA00022842"/>
    </source>
</evidence>
<accession>A0A6M1KWC6</accession>
<dbReference type="Proteomes" id="UP000479499">
    <property type="component" value="Unassembled WGS sequence"/>
</dbReference>
<dbReference type="NCBIfam" id="TIGR01549">
    <property type="entry name" value="HAD-SF-IA-v1"/>
    <property type="match status" value="1"/>
</dbReference>
<comment type="caution">
    <text evidence="6">The sequence shown here is derived from an EMBL/GenBank/DDBJ whole genome shotgun (WGS) entry which is preliminary data.</text>
</comment>
<dbReference type="SUPFAM" id="SSF56784">
    <property type="entry name" value="HAD-like"/>
    <property type="match status" value="1"/>
</dbReference>
<dbReference type="Gene3D" id="3.40.50.1000">
    <property type="entry name" value="HAD superfamily/HAD-like"/>
    <property type="match status" value="1"/>
</dbReference>
<evidence type="ECO:0000256" key="2">
    <source>
        <dbReference type="ARBA" id="ARBA00006171"/>
    </source>
</evidence>
<evidence type="ECO:0000256" key="1">
    <source>
        <dbReference type="ARBA" id="ARBA00001946"/>
    </source>
</evidence>
<dbReference type="CDD" id="cd07505">
    <property type="entry name" value="HAD_BPGM-like"/>
    <property type="match status" value="1"/>
</dbReference>
<dbReference type="SFLD" id="SFLDG01135">
    <property type="entry name" value="C1.5.6:_HAD__Beta-PGM__Phospha"/>
    <property type="match status" value="1"/>
</dbReference>
<dbReference type="InterPro" id="IPR051600">
    <property type="entry name" value="Beta-PGM-like"/>
</dbReference>
<keyword evidence="5" id="KW-0119">Carbohydrate metabolism</keyword>
<evidence type="ECO:0000313" key="6">
    <source>
        <dbReference type="EMBL" id="NGL83321.1"/>
    </source>
</evidence>
<dbReference type="RefSeq" id="WP_164334916.1">
    <property type="nucleotide sequence ID" value="NZ_JAAKFZ010000001.1"/>
</dbReference>
<keyword evidence="3" id="KW-0479">Metal-binding</keyword>
<name>A0A6M1KWC6_9STRE</name>
<dbReference type="InterPro" id="IPR006439">
    <property type="entry name" value="HAD-SF_hydro_IA"/>
</dbReference>
<dbReference type="NCBIfam" id="TIGR01509">
    <property type="entry name" value="HAD-SF-IA-v3"/>
    <property type="match status" value="1"/>
</dbReference>
<dbReference type="Gene3D" id="1.10.150.240">
    <property type="entry name" value="Putative phosphatase, domain 2"/>
    <property type="match status" value="1"/>
</dbReference>
<dbReference type="InterPro" id="IPR036412">
    <property type="entry name" value="HAD-like_sf"/>
</dbReference>
<organism evidence="6 7">
    <name type="scientific">Streptococcus equi subsp. ruminatorum</name>
    <dbReference type="NCBI Taxonomy" id="254358"/>
    <lineage>
        <taxon>Bacteria</taxon>
        <taxon>Bacillati</taxon>
        <taxon>Bacillota</taxon>
        <taxon>Bacilli</taxon>
        <taxon>Lactobacillales</taxon>
        <taxon>Streptococcaceae</taxon>
        <taxon>Streptococcus</taxon>
    </lineage>
</organism>
<dbReference type="AlphaFoldDB" id="A0A6M1KWC6"/>
<dbReference type="SFLD" id="SFLDS00003">
    <property type="entry name" value="Haloacid_Dehalogenase"/>
    <property type="match status" value="1"/>
</dbReference>
<keyword evidence="4" id="KW-0460">Magnesium</keyword>
<protein>
    <submittedName>
        <fullName evidence="6">HAD family phosphatase</fullName>
    </submittedName>
</protein>
<dbReference type="PRINTS" id="PR00413">
    <property type="entry name" value="HADHALOGNASE"/>
</dbReference>
<dbReference type="GO" id="GO:0046872">
    <property type="term" value="F:metal ion binding"/>
    <property type="evidence" value="ECO:0007669"/>
    <property type="project" value="UniProtKB-KW"/>
</dbReference>
<dbReference type="PANTHER" id="PTHR46193">
    <property type="entry name" value="6-PHOSPHOGLUCONATE PHOSPHATASE"/>
    <property type="match status" value="1"/>
</dbReference>
<dbReference type="SFLD" id="SFLDG01129">
    <property type="entry name" value="C1.5:_HAD__Beta-PGM__Phosphata"/>
    <property type="match status" value="1"/>
</dbReference>
<comment type="cofactor">
    <cofactor evidence="1">
        <name>Mg(2+)</name>
        <dbReference type="ChEBI" id="CHEBI:18420"/>
    </cofactor>
</comment>
<dbReference type="GO" id="GO:0003824">
    <property type="term" value="F:catalytic activity"/>
    <property type="evidence" value="ECO:0007669"/>
    <property type="project" value="UniProtKB-ARBA"/>
</dbReference>
<dbReference type="PANTHER" id="PTHR46193:SF18">
    <property type="entry name" value="HEXITOL PHOSPHATASE B"/>
    <property type="match status" value="1"/>
</dbReference>
<dbReference type="InterPro" id="IPR023198">
    <property type="entry name" value="PGP-like_dom2"/>
</dbReference>
<dbReference type="InterPro" id="IPR041492">
    <property type="entry name" value="HAD_2"/>
</dbReference>
<sequence>MVKGIIFDMDGVLFDTEPFYLKRREAFLTSKGIRIDHLSPKDFIGGNLQQIWDKVLAEQVTANEARDIAAAYEDYKLCHKPPYQELMFKGVKSCLKALKGQGLKLALASNSSRCDILLALESSHIKAYFDLTLAREDVTAGKPNPEIYKKAAQALGLAKEELVVIEDSQKGIAAAKAAGLKVLAIKDKRYGIDQGQADQRIDSIKQLCELLR</sequence>
<dbReference type="EMBL" id="JAAKFZ010000001">
    <property type="protein sequence ID" value="NGL83321.1"/>
    <property type="molecule type" value="Genomic_DNA"/>
</dbReference>
<proteinExistence type="inferred from homology"/>
<comment type="similarity">
    <text evidence="2">Belongs to the HAD-like hydrolase superfamily. CbbY/CbbZ/Gph/YieH family.</text>
</comment>
<dbReference type="InterPro" id="IPR023214">
    <property type="entry name" value="HAD_sf"/>
</dbReference>
<dbReference type="Pfam" id="PF13419">
    <property type="entry name" value="HAD_2"/>
    <property type="match status" value="1"/>
</dbReference>
<evidence type="ECO:0000313" key="7">
    <source>
        <dbReference type="Proteomes" id="UP000479499"/>
    </source>
</evidence>
<evidence type="ECO:0000256" key="5">
    <source>
        <dbReference type="ARBA" id="ARBA00023277"/>
    </source>
</evidence>
<gene>
    <name evidence="6" type="ORF">G5B50_00840</name>
</gene>
<reference evidence="6 7" key="1">
    <citation type="submission" date="2020-02" db="EMBL/GenBank/DDBJ databases">
        <title>M-like protein SrM is not crucial to the virulence of a novel isolate of Streptococcus equi subsp. ruminatorum from Macaca mulatta.</title>
        <authorList>
            <person name="Guo G."/>
            <person name="Cheng L."/>
            <person name="Zhang W."/>
        </authorList>
    </citation>
    <scope>NUCLEOTIDE SEQUENCE [LARGE SCALE GENOMIC DNA]</scope>
    <source>
        <strain evidence="6 7">FJ1804</strain>
    </source>
</reference>